<proteinExistence type="predicted"/>
<dbReference type="GeneID" id="81390659"/>
<keyword evidence="2" id="KW-1185">Reference proteome</keyword>
<comment type="caution">
    <text evidence="1">The sequence shown here is derived from an EMBL/GenBank/DDBJ whole genome shotgun (WGS) entry which is preliminary data.</text>
</comment>
<dbReference type="RefSeq" id="XP_056516341.1">
    <property type="nucleotide sequence ID" value="XM_056651491.1"/>
</dbReference>
<evidence type="ECO:0000313" key="1">
    <source>
        <dbReference type="EMBL" id="KAJ5115149.1"/>
    </source>
</evidence>
<dbReference type="Proteomes" id="UP001141434">
    <property type="component" value="Unassembled WGS sequence"/>
</dbReference>
<gene>
    <name evidence="1" type="ORF">NUU61_000908</name>
</gene>
<reference evidence="1" key="1">
    <citation type="submission" date="2022-11" db="EMBL/GenBank/DDBJ databases">
        <authorList>
            <person name="Petersen C."/>
        </authorList>
    </citation>
    <scope>NUCLEOTIDE SEQUENCE</scope>
    <source>
        <strain evidence="1">IBT 34128</strain>
    </source>
</reference>
<name>A0A9W9GAG5_9EURO</name>
<reference evidence="1" key="2">
    <citation type="journal article" date="2023" name="IMA Fungus">
        <title>Comparative genomic study of the Penicillium genus elucidates a diverse pangenome and 15 lateral gene transfer events.</title>
        <authorList>
            <person name="Petersen C."/>
            <person name="Sorensen T."/>
            <person name="Nielsen M.R."/>
            <person name="Sondergaard T.E."/>
            <person name="Sorensen J.L."/>
            <person name="Fitzpatrick D.A."/>
            <person name="Frisvad J.C."/>
            <person name="Nielsen K.L."/>
        </authorList>
    </citation>
    <scope>NUCLEOTIDE SEQUENCE</scope>
    <source>
        <strain evidence="1">IBT 34128</strain>
    </source>
</reference>
<accession>A0A9W9GAG5</accession>
<evidence type="ECO:0000313" key="2">
    <source>
        <dbReference type="Proteomes" id="UP001141434"/>
    </source>
</evidence>
<dbReference type="EMBL" id="JAPMSZ010000001">
    <property type="protein sequence ID" value="KAJ5115149.1"/>
    <property type="molecule type" value="Genomic_DNA"/>
</dbReference>
<dbReference type="OrthoDB" id="3800738at2759"/>
<protein>
    <submittedName>
        <fullName evidence="1">Uncharacterized protein</fullName>
    </submittedName>
</protein>
<organism evidence="1 2">
    <name type="scientific">Penicillium alfredii</name>
    <dbReference type="NCBI Taxonomy" id="1506179"/>
    <lineage>
        <taxon>Eukaryota</taxon>
        <taxon>Fungi</taxon>
        <taxon>Dikarya</taxon>
        <taxon>Ascomycota</taxon>
        <taxon>Pezizomycotina</taxon>
        <taxon>Eurotiomycetes</taxon>
        <taxon>Eurotiomycetidae</taxon>
        <taxon>Eurotiales</taxon>
        <taxon>Aspergillaceae</taxon>
        <taxon>Penicillium</taxon>
    </lineage>
</organism>
<sequence length="167" mass="19407">MVQTPERKPAFLRKEASWRRMLVRQPPVFSAILNRVNHGQMGDRRHNYVIRTNSVPTKEKKKDPSEEKDGLRMETLFEVLLFHESITFQPFTSTRMIWAGAPHSLLSSKKRFLPGSSQGSDQNTSEEWDLVVYNRKIMQCRIDMYTKETTEEALRNEIATMYKAAAG</sequence>
<dbReference type="AlphaFoldDB" id="A0A9W9GAG5"/>